<gene>
    <name evidence="1" type="ORF">V6N11_029311</name>
</gene>
<dbReference type="EMBL" id="JBBPBN010000161">
    <property type="protein sequence ID" value="KAK8974605.1"/>
    <property type="molecule type" value="Genomic_DNA"/>
</dbReference>
<sequence length="144" mass="16096">MNALVFWMNQFVLTMHVEVSVMKVGVVLILPGEVRMFLPCRVIEDGYLSPLWESMHWASSVQVLLQIASNSSDQFFLMILGDGWIDYSSYWGKWILPCHGILDDKGGVSVETTGPAWAELSADSLELDRAFFCVTGLSLSLDNC</sequence>
<accession>A0ABR2NEK8</accession>
<evidence type="ECO:0000313" key="1">
    <source>
        <dbReference type="EMBL" id="KAK8974605.1"/>
    </source>
</evidence>
<reference evidence="1 2" key="1">
    <citation type="journal article" date="2024" name="G3 (Bethesda)">
        <title>Genome assembly of Hibiscus sabdariffa L. provides insights into metabolisms of medicinal natural products.</title>
        <authorList>
            <person name="Kim T."/>
        </authorList>
    </citation>
    <scope>NUCLEOTIDE SEQUENCE [LARGE SCALE GENOMIC DNA]</scope>
    <source>
        <strain evidence="1">TK-2024</strain>
        <tissue evidence="1">Old leaves</tissue>
    </source>
</reference>
<proteinExistence type="predicted"/>
<name>A0ABR2NEK8_9ROSI</name>
<evidence type="ECO:0000313" key="2">
    <source>
        <dbReference type="Proteomes" id="UP001396334"/>
    </source>
</evidence>
<comment type="caution">
    <text evidence="1">The sequence shown here is derived from an EMBL/GenBank/DDBJ whole genome shotgun (WGS) entry which is preliminary data.</text>
</comment>
<protein>
    <submittedName>
        <fullName evidence="1">Uncharacterized protein</fullName>
    </submittedName>
</protein>
<keyword evidence="2" id="KW-1185">Reference proteome</keyword>
<organism evidence="1 2">
    <name type="scientific">Hibiscus sabdariffa</name>
    <name type="common">roselle</name>
    <dbReference type="NCBI Taxonomy" id="183260"/>
    <lineage>
        <taxon>Eukaryota</taxon>
        <taxon>Viridiplantae</taxon>
        <taxon>Streptophyta</taxon>
        <taxon>Embryophyta</taxon>
        <taxon>Tracheophyta</taxon>
        <taxon>Spermatophyta</taxon>
        <taxon>Magnoliopsida</taxon>
        <taxon>eudicotyledons</taxon>
        <taxon>Gunneridae</taxon>
        <taxon>Pentapetalae</taxon>
        <taxon>rosids</taxon>
        <taxon>malvids</taxon>
        <taxon>Malvales</taxon>
        <taxon>Malvaceae</taxon>
        <taxon>Malvoideae</taxon>
        <taxon>Hibiscus</taxon>
    </lineage>
</organism>
<dbReference type="Proteomes" id="UP001396334">
    <property type="component" value="Unassembled WGS sequence"/>
</dbReference>